<dbReference type="OMA" id="TCPSHFI"/>
<gene>
    <name evidence="6" type="ORF">RO3G_03104</name>
</gene>
<protein>
    <recommendedName>
        <fullName evidence="8">Aspartic peptidase DDI1-type domain-containing protein</fullName>
    </recommendedName>
</protein>
<evidence type="ECO:0000256" key="4">
    <source>
        <dbReference type="ARBA" id="ARBA00022801"/>
    </source>
</evidence>
<proteinExistence type="inferred from homology"/>
<evidence type="ECO:0000313" key="7">
    <source>
        <dbReference type="Proteomes" id="UP000009138"/>
    </source>
</evidence>
<organism evidence="6 7">
    <name type="scientific">Rhizopus delemar (strain RA 99-880 / ATCC MYA-4621 / FGSC 9543 / NRRL 43880)</name>
    <name type="common">Mucormycosis agent</name>
    <name type="synonym">Rhizopus arrhizus var. delemar</name>
    <dbReference type="NCBI Taxonomy" id="246409"/>
    <lineage>
        <taxon>Eukaryota</taxon>
        <taxon>Fungi</taxon>
        <taxon>Fungi incertae sedis</taxon>
        <taxon>Mucoromycota</taxon>
        <taxon>Mucoromycotina</taxon>
        <taxon>Mucoromycetes</taxon>
        <taxon>Mucorales</taxon>
        <taxon>Mucorineae</taxon>
        <taxon>Rhizopodaceae</taxon>
        <taxon>Rhizopus</taxon>
    </lineage>
</organism>
<keyword evidence="7" id="KW-1185">Reference proteome</keyword>
<dbReference type="PANTHER" id="PTHR12917">
    <property type="entry name" value="ASPARTYL PROTEASE DDI-RELATED"/>
    <property type="match status" value="1"/>
</dbReference>
<dbReference type="PANTHER" id="PTHR12917:SF1">
    <property type="entry name" value="AT13091P"/>
    <property type="match status" value="1"/>
</dbReference>
<dbReference type="STRING" id="246409.I1BQC0"/>
<dbReference type="Gene3D" id="2.40.70.10">
    <property type="entry name" value="Acid Proteases"/>
    <property type="match status" value="1"/>
</dbReference>
<sequence length="453" mass="50715">MPKQPIQATGSMEVDSDLPIEIKPKPIKRKTMAPPIRYDIVSDVMNQKADISVGDLMVAAPTLRRKLASTCRPKRIPVTETSKETMAVIEEDDIHTTAVYSKINIGDKTVKVLVDCGAAKTCMSKSLADALGLEIDAASESVFTLGNGSKQPALGVIYDVPIEVQEDLIIPCTVEVLPACPTHLIIGNNWLNRAKAKIDFNSSTLKVSYKNKKAEIEIFFLRKNTPLPKISSYIQSYQHPISSTNSKETKKVHFENDKADSEDDEVEEESEESTDEESTEEEEVEDEEHSLLLLENDYKKDIQIKNLKNQCILEASSDGLTIPANSSKTIIIKKPKDELRGLMYSFEITSTKILQKTGILDPCHNFITNKKSLEIRIHNRSNDNIILDPGEEIGILEKLNLKEDTIIQAYDVEKDIHLCTMEMTEAMDKETSDEDKETLEAEKYITDRIGLAL</sequence>
<name>I1BQC0_RHIO9</name>
<feature type="region of interest" description="Disordered" evidence="5">
    <location>
        <begin position="244"/>
        <end position="289"/>
    </location>
</feature>
<keyword evidence="2" id="KW-0645">Protease</keyword>
<accession>I1BQC0</accession>
<dbReference type="Proteomes" id="UP000009138">
    <property type="component" value="Unassembled WGS sequence"/>
</dbReference>
<dbReference type="OrthoDB" id="2285352at2759"/>
<dbReference type="Pfam" id="PF13975">
    <property type="entry name" value="gag-asp_proteas"/>
    <property type="match status" value="1"/>
</dbReference>
<keyword evidence="4" id="KW-0378">Hydrolase</keyword>
<dbReference type="GO" id="GO:0004190">
    <property type="term" value="F:aspartic-type endopeptidase activity"/>
    <property type="evidence" value="ECO:0007669"/>
    <property type="project" value="UniProtKB-KW"/>
</dbReference>
<dbReference type="EMBL" id="CH476733">
    <property type="protein sequence ID" value="EIE78400.1"/>
    <property type="molecule type" value="Genomic_DNA"/>
</dbReference>
<dbReference type="InParanoid" id="I1BQC0"/>
<evidence type="ECO:0000256" key="5">
    <source>
        <dbReference type="SAM" id="MobiDB-lite"/>
    </source>
</evidence>
<dbReference type="VEuPathDB" id="FungiDB:RO3G_03104"/>
<comment type="similarity">
    <text evidence="1">Belongs to the DDI1 family.</text>
</comment>
<evidence type="ECO:0000256" key="1">
    <source>
        <dbReference type="ARBA" id="ARBA00009136"/>
    </source>
</evidence>
<dbReference type="GeneID" id="93610076"/>
<dbReference type="GO" id="GO:0006508">
    <property type="term" value="P:proteolysis"/>
    <property type="evidence" value="ECO:0007669"/>
    <property type="project" value="UniProtKB-KW"/>
</dbReference>
<dbReference type="AlphaFoldDB" id="I1BQC0"/>
<reference evidence="6 7" key="1">
    <citation type="journal article" date="2009" name="PLoS Genet.">
        <title>Genomic analysis of the basal lineage fungus Rhizopus oryzae reveals a whole-genome duplication.</title>
        <authorList>
            <person name="Ma L.-J."/>
            <person name="Ibrahim A.S."/>
            <person name="Skory C."/>
            <person name="Grabherr M.G."/>
            <person name="Burger G."/>
            <person name="Butler M."/>
            <person name="Elias M."/>
            <person name="Idnurm A."/>
            <person name="Lang B.F."/>
            <person name="Sone T."/>
            <person name="Abe A."/>
            <person name="Calvo S.E."/>
            <person name="Corrochano L.M."/>
            <person name="Engels R."/>
            <person name="Fu J."/>
            <person name="Hansberg W."/>
            <person name="Kim J.-M."/>
            <person name="Kodira C.D."/>
            <person name="Koehrsen M.J."/>
            <person name="Liu B."/>
            <person name="Miranda-Saavedra D."/>
            <person name="O'Leary S."/>
            <person name="Ortiz-Castellanos L."/>
            <person name="Poulter R."/>
            <person name="Rodriguez-Romero J."/>
            <person name="Ruiz-Herrera J."/>
            <person name="Shen Y.-Q."/>
            <person name="Zeng Q."/>
            <person name="Galagan J."/>
            <person name="Birren B.W."/>
            <person name="Cuomo C.A."/>
            <person name="Wickes B.L."/>
        </authorList>
    </citation>
    <scope>NUCLEOTIDE SEQUENCE [LARGE SCALE GENOMIC DNA]</scope>
    <source>
        <strain evidence="7">RA 99-880 / ATCC MYA-4621 / FGSC 9543 / NRRL 43880</strain>
    </source>
</reference>
<dbReference type="CDD" id="cd00303">
    <property type="entry name" value="retropepsin_like"/>
    <property type="match status" value="1"/>
</dbReference>
<evidence type="ECO:0008006" key="8">
    <source>
        <dbReference type="Google" id="ProtNLM"/>
    </source>
</evidence>
<keyword evidence="3" id="KW-0064">Aspartyl protease</keyword>
<evidence type="ECO:0000256" key="2">
    <source>
        <dbReference type="ARBA" id="ARBA00022670"/>
    </source>
</evidence>
<feature type="compositionally biased region" description="Acidic residues" evidence="5">
    <location>
        <begin position="260"/>
        <end position="288"/>
    </location>
</feature>
<feature type="compositionally biased region" description="Basic and acidic residues" evidence="5">
    <location>
        <begin position="247"/>
        <end position="259"/>
    </location>
</feature>
<dbReference type="SUPFAM" id="SSF50630">
    <property type="entry name" value="Acid proteases"/>
    <property type="match status" value="1"/>
</dbReference>
<dbReference type="eggNOG" id="ENOG502SV25">
    <property type="taxonomic scope" value="Eukaryota"/>
</dbReference>
<evidence type="ECO:0000256" key="3">
    <source>
        <dbReference type="ARBA" id="ARBA00022750"/>
    </source>
</evidence>
<dbReference type="RefSeq" id="XP_067513796.1">
    <property type="nucleotide sequence ID" value="XM_067657695.1"/>
</dbReference>
<evidence type="ECO:0000313" key="6">
    <source>
        <dbReference type="EMBL" id="EIE78400.1"/>
    </source>
</evidence>
<dbReference type="InterPro" id="IPR021109">
    <property type="entry name" value="Peptidase_aspartic_dom_sf"/>
</dbReference>